<feature type="compositionally biased region" description="Polar residues" evidence="1">
    <location>
        <begin position="187"/>
        <end position="203"/>
    </location>
</feature>
<protein>
    <submittedName>
        <fullName evidence="2">Uncharacterized protein</fullName>
    </submittedName>
</protein>
<evidence type="ECO:0000313" key="2">
    <source>
        <dbReference type="EMBL" id="KAF2118160.1"/>
    </source>
</evidence>
<feature type="region of interest" description="Disordered" evidence="1">
    <location>
        <begin position="131"/>
        <end position="160"/>
    </location>
</feature>
<accession>A0A6A5ZFB5</accession>
<name>A0A6A5ZFB5_9PLEO</name>
<dbReference type="EMBL" id="ML977317">
    <property type="protein sequence ID" value="KAF2118160.1"/>
    <property type="molecule type" value="Genomic_DNA"/>
</dbReference>
<reference evidence="2" key="1">
    <citation type="journal article" date="2020" name="Stud. Mycol.">
        <title>101 Dothideomycetes genomes: a test case for predicting lifestyles and emergence of pathogens.</title>
        <authorList>
            <person name="Haridas S."/>
            <person name="Albert R."/>
            <person name="Binder M."/>
            <person name="Bloem J."/>
            <person name="Labutti K."/>
            <person name="Salamov A."/>
            <person name="Andreopoulos B."/>
            <person name="Baker S."/>
            <person name="Barry K."/>
            <person name="Bills G."/>
            <person name="Bluhm B."/>
            <person name="Cannon C."/>
            <person name="Castanera R."/>
            <person name="Culley D."/>
            <person name="Daum C."/>
            <person name="Ezra D."/>
            <person name="Gonzalez J."/>
            <person name="Henrissat B."/>
            <person name="Kuo A."/>
            <person name="Liang C."/>
            <person name="Lipzen A."/>
            <person name="Lutzoni F."/>
            <person name="Magnuson J."/>
            <person name="Mondo S."/>
            <person name="Nolan M."/>
            <person name="Ohm R."/>
            <person name="Pangilinan J."/>
            <person name="Park H.-J."/>
            <person name="Ramirez L."/>
            <person name="Alfaro M."/>
            <person name="Sun H."/>
            <person name="Tritt A."/>
            <person name="Yoshinaga Y."/>
            <person name="Zwiers L.-H."/>
            <person name="Turgeon B."/>
            <person name="Goodwin S."/>
            <person name="Spatafora J."/>
            <person name="Crous P."/>
            <person name="Grigoriev I."/>
        </authorList>
    </citation>
    <scope>NUCLEOTIDE SEQUENCE</scope>
    <source>
        <strain evidence="2">CBS 627.86</strain>
    </source>
</reference>
<feature type="region of interest" description="Disordered" evidence="1">
    <location>
        <begin position="174"/>
        <end position="203"/>
    </location>
</feature>
<feature type="non-terminal residue" evidence="2">
    <location>
        <position position="1"/>
    </location>
</feature>
<evidence type="ECO:0000313" key="3">
    <source>
        <dbReference type="Proteomes" id="UP000799770"/>
    </source>
</evidence>
<organism evidence="2 3">
    <name type="scientific">Lophiotrema nucula</name>
    <dbReference type="NCBI Taxonomy" id="690887"/>
    <lineage>
        <taxon>Eukaryota</taxon>
        <taxon>Fungi</taxon>
        <taxon>Dikarya</taxon>
        <taxon>Ascomycota</taxon>
        <taxon>Pezizomycotina</taxon>
        <taxon>Dothideomycetes</taxon>
        <taxon>Pleosporomycetidae</taxon>
        <taxon>Pleosporales</taxon>
        <taxon>Lophiotremataceae</taxon>
        <taxon>Lophiotrema</taxon>
    </lineage>
</organism>
<sequence length="203" mass="23181">SSYPNSRNLGNVKAWYRPDRQQLLFVDGLQFFKRLGWLILSSFLHVSINLESWYRVMPPVFHATVYSYIEGCRRRFRGRDFRLTIFGMAVIYDKRGSLRSERSHCSIRQSTNIFPARLTLQLLCTPETDPRWPTISTSSTTPRPTQHGERGFQTSRSGEDYTDVVDRSHPSIDMPNTASHLIHYGPATSTPTPASLSPATRGT</sequence>
<evidence type="ECO:0000256" key="1">
    <source>
        <dbReference type="SAM" id="MobiDB-lite"/>
    </source>
</evidence>
<dbReference type="AlphaFoldDB" id="A0A6A5ZFB5"/>
<proteinExistence type="predicted"/>
<keyword evidence="3" id="KW-1185">Reference proteome</keyword>
<gene>
    <name evidence="2" type="ORF">BDV96DRAFT_678516</name>
</gene>
<dbReference type="Proteomes" id="UP000799770">
    <property type="component" value="Unassembled WGS sequence"/>
</dbReference>
<feature type="compositionally biased region" description="Low complexity" evidence="1">
    <location>
        <begin position="133"/>
        <end position="145"/>
    </location>
</feature>